<protein>
    <submittedName>
        <fullName evidence="1">Uncharacterized protein</fullName>
    </submittedName>
</protein>
<evidence type="ECO:0000313" key="1">
    <source>
        <dbReference type="EMBL" id="MCZ2574165.1"/>
    </source>
</evidence>
<dbReference type="AlphaFoldDB" id="A0A9Q4IUK5"/>
<sequence>NRIVMNKNIIIKKEKPICQLDGLPGVKRRKVDAYSINNTSDIESTIELGYACTSAGDNGAINVWKDDAGIIRGELMRYCVTVEKRTFTSYAEVEKCVSDWLERINP</sequence>
<feature type="non-terminal residue" evidence="1">
    <location>
        <position position="1"/>
    </location>
</feature>
<dbReference type="RefSeq" id="WP_269104305.1">
    <property type="nucleotide sequence ID" value="NZ_JAPUAV010000050.1"/>
</dbReference>
<organism evidence="1 2">
    <name type="scientific">Bacteroides fragilis</name>
    <dbReference type="NCBI Taxonomy" id="817"/>
    <lineage>
        <taxon>Bacteria</taxon>
        <taxon>Pseudomonadati</taxon>
        <taxon>Bacteroidota</taxon>
        <taxon>Bacteroidia</taxon>
        <taxon>Bacteroidales</taxon>
        <taxon>Bacteroidaceae</taxon>
        <taxon>Bacteroides</taxon>
    </lineage>
</organism>
<gene>
    <name evidence="1" type="ORF">O1420_22645</name>
</gene>
<name>A0A9Q4IUK5_BACFG</name>
<reference evidence="1" key="1">
    <citation type="submission" date="2022-12" db="EMBL/GenBank/DDBJ databases">
        <title>Development of a Multilocus Sequence Typing Scheme for Bacteroides fragilis Based on Whole Genome Sequencing Data and Clinical Application.</title>
        <authorList>
            <person name="Nielsen F.D."/>
            <person name="Justesen U.S."/>
        </authorList>
    </citation>
    <scope>NUCLEOTIDE SEQUENCE</scope>
    <source>
        <strain evidence="1">BF_BC_VIB_DK_2012_57</strain>
    </source>
</reference>
<evidence type="ECO:0000313" key="2">
    <source>
        <dbReference type="Proteomes" id="UP001078742"/>
    </source>
</evidence>
<dbReference type="Proteomes" id="UP001078742">
    <property type="component" value="Unassembled WGS sequence"/>
</dbReference>
<comment type="caution">
    <text evidence="1">The sequence shown here is derived from an EMBL/GenBank/DDBJ whole genome shotgun (WGS) entry which is preliminary data.</text>
</comment>
<dbReference type="EMBL" id="JAPUAV010000050">
    <property type="protein sequence ID" value="MCZ2574165.1"/>
    <property type="molecule type" value="Genomic_DNA"/>
</dbReference>
<proteinExistence type="predicted"/>
<accession>A0A9Q4IUK5</accession>